<keyword evidence="1" id="KW-0472">Membrane</keyword>
<sequence length="168" mass="19094">MRLLSDNQIKVIKKILSHPLPKLSIIPAVLLSLYLFFFPSPAQQLQTRDAMKTELSKKLSDVTNQISDLVNTCTDLHSLEHFTSKEDINSELINKAHEVDSSVNKALTLRSDYFKLSQTTNDKIKGFIIWVDDVTDYVERNDSCPQQLKSQSEILNWSTNILAAIKSD</sequence>
<gene>
    <name evidence="2" type="ORF">Bealeia1_01883</name>
</gene>
<accession>A0ABZ2C917</accession>
<dbReference type="RefSeq" id="WP_331256363.1">
    <property type="nucleotide sequence ID" value="NZ_CP133270.1"/>
</dbReference>
<keyword evidence="1" id="KW-1133">Transmembrane helix</keyword>
<reference evidence="2 3" key="1">
    <citation type="journal article" date="2024" name="Environ. Microbiol.">
        <title>Novel evolutionary insights on the interactions of the Holosporales (Alphaproteobacteria) with eukaryotic hosts from comparative genomics.</title>
        <authorList>
            <person name="Giovannini M."/>
            <person name="Petroni G."/>
            <person name="Castelli M."/>
        </authorList>
    </citation>
    <scope>NUCLEOTIDE SEQUENCE [LARGE SCALE GENOMIC DNA]</scope>
    <source>
        <strain evidence="2 3">US_Bl 15I1</strain>
    </source>
</reference>
<name>A0ABZ2C917_9PROT</name>
<feature type="transmembrane region" description="Helical" evidence="1">
    <location>
        <begin position="20"/>
        <end position="38"/>
    </location>
</feature>
<evidence type="ECO:0000256" key="1">
    <source>
        <dbReference type="SAM" id="Phobius"/>
    </source>
</evidence>
<dbReference type="Proteomes" id="UP001330434">
    <property type="component" value="Chromosome"/>
</dbReference>
<keyword evidence="1" id="KW-0812">Transmembrane</keyword>
<evidence type="ECO:0000313" key="2">
    <source>
        <dbReference type="EMBL" id="WVX67667.1"/>
    </source>
</evidence>
<organism evidence="2 3">
    <name type="scientific">Candidatus Bealeia paramacronuclearis</name>
    <dbReference type="NCBI Taxonomy" id="1921001"/>
    <lineage>
        <taxon>Bacteria</taxon>
        <taxon>Pseudomonadati</taxon>
        <taxon>Pseudomonadota</taxon>
        <taxon>Alphaproteobacteria</taxon>
        <taxon>Holosporales</taxon>
        <taxon>Holosporaceae</taxon>
        <taxon>Candidatus Bealeia</taxon>
    </lineage>
</organism>
<proteinExistence type="predicted"/>
<evidence type="ECO:0000313" key="3">
    <source>
        <dbReference type="Proteomes" id="UP001330434"/>
    </source>
</evidence>
<keyword evidence="3" id="KW-1185">Reference proteome</keyword>
<protein>
    <submittedName>
        <fullName evidence="2">Uncharacterized protein</fullName>
    </submittedName>
</protein>
<dbReference type="EMBL" id="CP133270">
    <property type="protein sequence ID" value="WVX67667.1"/>
    <property type="molecule type" value="Genomic_DNA"/>
</dbReference>